<dbReference type="Pfam" id="PF02737">
    <property type="entry name" value="3HCDH_N"/>
    <property type="match status" value="1"/>
</dbReference>
<protein>
    <recommendedName>
        <fullName evidence="6">enoyl-CoA hydratase</fullName>
        <ecNumber evidence="6">4.2.1.17</ecNumber>
    </recommendedName>
</protein>
<gene>
    <name evidence="16" type="ORF">GCM10009019_02450</name>
</gene>
<dbReference type="GO" id="GO:0016509">
    <property type="term" value="F:long-chain (3S)-3-hydroxyacyl-CoA dehydrogenase (NAD+) activity"/>
    <property type="evidence" value="ECO:0007669"/>
    <property type="project" value="TreeGrafter"/>
</dbReference>
<feature type="domain" description="3-hydroxyacyl-CoA dehydrogenase C-terminal" evidence="14">
    <location>
        <begin position="305"/>
        <end position="382"/>
    </location>
</feature>
<dbReference type="SUPFAM" id="SSF51735">
    <property type="entry name" value="NAD(P)-binding Rossmann-fold domains"/>
    <property type="match status" value="1"/>
</dbReference>
<dbReference type="InterPro" id="IPR018376">
    <property type="entry name" value="Enoyl-CoA_hyd/isom_CS"/>
</dbReference>
<dbReference type="Gene3D" id="3.90.226.10">
    <property type="entry name" value="2-enoyl-CoA Hydratase, Chain A, domain 1"/>
    <property type="match status" value="1"/>
</dbReference>
<feature type="domain" description="3-hydroxyacyl-CoA dehydrogenase C-terminal" evidence="14">
    <location>
        <begin position="191"/>
        <end position="286"/>
    </location>
</feature>
<evidence type="ECO:0000256" key="12">
    <source>
        <dbReference type="ARBA" id="ARBA00023268"/>
    </source>
</evidence>
<evidence type="ECO:0000256" key="13">
    <source>
        <dbReference type="RuleBase" id="RU003707"/>
    </source>
</evidence>
<dbReference type="InterPro" id="IPR029045">
    <property type="entry name" value="ClpP/crotonase-like_dom_sf"/>
</dbReference>
<keyword evidence="17" id="KW-1185">Reference proteome</keyword>
<comment type="pathway">
    <text evidence="1">Lipid metabolism; fatty acid beta-oxidation.</text>
</comment>
<evidence type="ECO:0000259" key="14">
    <source>
        <dbReference type="Pfam" id="PF00725"/>
    </source>
</evidence>
<evidence type="ECO:0000256" key="1">
    <source>
        <dbReference type="ARBA" id="ARBA00005005"/>
    </source>
</evidence>
<keyword evidence="8" id="KW-0560">Oxidoreductase</keyword>
<evidence type="ECO:0000313" key="17">
    <source>
        <dbReference type="Proteomes" id="UP001500194"/>
    </source>
</evidence>
<dbReference type="AlphaFoldDB" id="A0AAV3SY42"/>
<dbReference type="GO" id="GO:0006635">
    <property type="term" value="P:fatty acid beta-oxidation"/>
    <property type="evidence" value="ECO:0007669"/>
    <property type="project" value="TreeGrafter"/>
</dbReference>
<keyword evidence="7" id="KW-0276">Fatty acid metabolism</keyword>
<evidence type="ECO:0000313" key="16">
    <source>
        <dbReference type="EMBL" id="GAA0644092.1"/>
    </source>
</evidence>
<comment type="similarity">
    <text evidence="2 13">Belongs to the enoyl-CoA hydratase/isomerase family.</text>
</comment>
<evidence type="ECO:0000259" key="15">
    <source>
        <dbReference type="Pfam" id="PF02737"/>
    </source>
</evidence>
<dbReference type="Pfam" id="PF00725">
    <property type="entry name" value="3HCDH"/>
    <property type="match status" value="2"/>
</dbReference>
<dbReference type="InterPro" id="IPR006176">
    <property type="entry name" value="3-OHacyl-CoA_DH_NAD-bd"/>
</dbReference>
<proteinExistence type="inferred from homology"/>
<dbReference type="RefSeq" id="WP_227262034.1">
    <property type="nucleotide sequence ID" value="NZ_BAAADU010000002.1"/>
</dbReference>
<keyword evidence="12" id="KW-0511">Multifunctional enzyme</keyword>
<evidence type="ECO:0000256" key="2">
    <source>
        <dbReference type="ARBA" id="ARBA00005254"/>
    </source>
</evidence>
<dbReference type="SUPFAM" id="SSF52096">
    <property type="entry name" value="ClpP/crotonase"/>
    <property type="match status" value="1"/>
</dbReference>
<sequence>MDVEDIDTIAVLGAGNMGHGIAEVAALAGYDVNLRDIKEEFVQNGYEQIEWSLDKLADSGQITQDEADSALDRVTPVVDMEDATGDADFVVEAVPEKMDIKKNVYRELEDHAPDDAVFATNTSSLSITELSEVTERPARFCGMHFFNPPIRMQLVEVISGEHTDDEVLDLTEALARQFGKTPVRVRKDSPGFIVNRVLVPLLNEAAWTVHEEDATIAEVDSTTKYDMGLPMGSFELADQVGIDVALDVLEYMNDVLGAAYEPCPLLVEKVEADELGKKSGQGFYDYEDGGADIPTDESSEDVRLRLTAVMANEVAKLVGNDVADPAEIDEAVMLGAGFPDGPARLADESDLATLRDTLDDLHEETGAERYAPADYLVELADSEGTFHPEHGGEETEQDFDTISIEVTENVGHITLDRPHRMNTVNEALLDELGTAVDVLDDDEDARAILITGAGDQAFSAGADVQSMAGSADPLDAVELSRLGQSTFGKLERVDLPVVAGIDGYCLGGGMEMATCADLRVASQRSEFGQPEHNLGLLPGWGGTQRLKNIVGEGRAKEIIFTADRYEAAEMESYGFVNEVTQNDSLEDEAFDLAKKLAQGPPLAQKYTKRAMRAGRDSTEAGLEAEAQAFGQLMNTDDLMEGVTAFMGDRDPDFQGK</sequence>
<dbReference type="GO" id="GO:0004300">
    <property type="term" value="F:enoyl-CoA hydratase activity"/>
    <property type="evidence" value="ECO:0007669"/>
    <property type="project" value="UniProtKB-EC"/>
</dbReference>
<dbReference type="EMBL" id="BAAADU010000002">
    <property type="protein sequence ID" value="GAA0644092.1"/>
    <property type="molecule type" value="Genomic_DNA"/>
</dbReference>
<evidence type="ECO:0000256" key="3">
    <source>
        <dbReference type="ARBA" id="ARBA00007005"/>
    </source>
</evidence>
<evidence type="ECO:0000256" key="11">
    <source>
        <dbReference type="ARBA" id="ARBA00023239"/>
    </source>
</evidence>
<dbReference type="PANTHER" id="PTHR43612:SF3">
    <property type="entry name" value="TRIFUNCTIONAL ENZYME SUBUNIT ALPHA, MITOCHONDRIAL"/>
    <property type="match status" value="1"/>
</dbReference>
<dbReference type="Pfam" id="PF00378">
    <property type="entry name" value="ECH_1"/>
    <property type="match status" value="1"/>
</dbReference>
<keyword evidence="9" id="KW-0520">NAD</keyword>
<accession>A0AAV3SY42</accession>
<comment type="similarity">
    <text evidence="4">In the N-terminal section; belongs to the enoyl-CoA hydratase/isomerase family.</text>
</comment>
<dbReference type="InterPro" id="IPR001753">
    <property type="entry name" value="Enoyl-CoA_hydra/iso"/>
</dbReference>
<dbReference type="GO" id="GO:0070403">
    <property type="term" value="F:NAD+ binding"/>
    <property type="evidence" value="ECO:0007669"/>
    <property type="project" value="InterPro"/>
</dbReference>
<feature type="domain" description="3-hydroxyacyl-CoA dehydrogenase NAD binding" evidence="15">
    <location>
        <begin position="8"/>
        <end position="188"/>
    </location>
</feature>
<dbReference type="GeneID" id="68572646"/>
<dbReference type="Gene3D" id="1.10.1040.10">
    <property type="entry name" value="N-(1-d-carboxylethyl)-l-norvaline Dehydrogenase, domain 2"/>
    <property type="match status" value="2"/>
</dbReference>
<evidence type="ECO:0000256" key="9">
    <source>
        <dbReference type="ARBA" id="ARBA00023027"/>
    </source>
</evidence>
<dbReference type="Proteomes" id="UP001500194">
    <property type="component" value="Unassembled WGS sequence"/>
</dbReference>
<organism evidence="16 17">
    <name type="scientific">Salarchaeum japonicum</name>
    <dbReference type="NCBI Taxonomy" id="555573"/>
    <lineage>
        <taxon>Archaea</taxon>
        <taxon>Methanobacteriati</taxon>
        <taxon>Methanobacteriota</taxon>
        <taxon>Stenosarchaea group</taxon>
        <taxon>Halobacteria</taxon>
        <taxon>Halobacteriales</taxon>
        <taxon>Halobacteriaceae</taxon>
    </lineage>
</organism>
<keyword evidence="10" id="KW-0443">Lipid metabolism</keyword>
<evidence type="ECO:0000256" key="8">
    <source>
        <dbReference type="ARBA" id="ARBA00023002"/>
    </source>
</evidence>
<name>A0AAV3SY42_9EURY</name>
<dbReference type="SUPFAM" id="SSF48179">
    <property type="entry name" value="6-phosphogluconate dehydrogenase C-terminal domain-like"/>
    <property type="match status" value="2"/>
</dbReference>
<dbReference type="InterPro" id="IPR006108">
    <property type="entry name" value="3HC_DH_C"/>
</dbReference>
<reference evidence="16 17" key="1">
    <citation type="journal article" date="2019" name="Int. J. Syst. Evol. Microbiol.">
        <title>The Global Catalogue of Microorganisms (GCM) 10K type strain sequencing project: providing services to taxonomists for standard genome sequencing and annotation.</title>
        <authorList>
            <consortium name="The Broad Institute Genomics Platform"/>
            <consortium name="The Broad Institute Genome Sequencing Center for Infectious Disease"/>
            <person name="Wu L."/>
            <person name="Ma J."/>
        </authorList>
    </citation>
    <scope>NUCLEOTIDE SEQUENCE [LARGE SCALE GENOMIC DNA]</scope>
    <source>
        <strain evidence="16 17">JCM 16327</strain>
    </source>
</reference>
<evidence type="ECO:0000256" key="4">
    <source>
        <dbReference type="ARBA" id="ARBA00008750"/>
    </source>
</evidence>
<evidence type="ECO:0000256" key="5">
    <source>
        <dbReference type="ARBA" id="ARBA00009463"/>
    </source>
</evidence>
<dbReference type="FunFam" id="3.90.226.10:FF:000009">
    <property type="entry name" value="Carnitinyl-CoA dehydratase"/>
    <property type="match status" value="1"/>
</dbReference>
<evidence type="ECO:0000256" key="6">
    <source>
        <dbReference type="ARBA" id="ARBA00012076"/>
    </source>
</evidence>
<dbReference type="InterPro" id="IPR013328">
    <property type="entry name" value="6PGD_dom2"/>
</dbReference>
<dbReference type="Gene3D" id="3.40.50.720">
    <property type="entry name" value="NAD(P)-binding Rossmann-like Domain"/>
    <property type="match status" value="1"/>
</dbReference>
<dbReference type="InterPro" id="IPR006180">
    <property type="entry name" value="3-OHacyl-CoA_DH_CS"/>
</dbReference>
<dbReference type="EC" id="4.2.1.17" evidence="6"/>
<comment type="similarity">
    <text evidence="5">Belongs to the 3-hydroxyacyl-CoA dehydrogenase family.</text>
</comment>
<dbReference type="CDD" id="cd06558">
    <property type="entry name" value="crotonase-like"/>
    <property type="match status" value="1"/>
</dbReference>
<comment type="caution">
    <text evidence="16">The sequence shown here is derived from an EMBL/GenBank/DDBJ whole genome shotgun (WGS) entry which is preliminary data.</text>
</comment>
<dbReference type="PANTHER" id="PTHR43612">
    <property type="entry name" value="TRIFUNCTIONAL ENZYME SUBUNIT ALPHA"/>
    <property type="match status" value="1"/>
</dbReference>
<dbReference type="InterPro" id="IPR008927">
    <property type="entry name" value="6-PGluconate_DH-like_C_sf"/>
</dbReference>
<dbReference type="PROSITE" id="PS00067">
    <property type="entry name" value="3HCDH"/>
    <property type="match status" value="1"/>
</dbReference>
<dbReference type="FunFam" id="3.40.50.720:FF:000009">
    <property type="entry name" value="Fatty oxidation complex, alpha subunit"/>
    <property type="match status" value="1"/>
</dbReference>
<dbReference type="InterPro" id="IPR036291">
    <property type="entry name" value="NAD(P)-bd_dom_sf"/>
</dbReference>
<evidence type="ECO:0000256" key="10">
    <source>
        <dbReference type="ARBA" id="ARBA00023098"/>
    </source>
</evidence>
<dbReference type="InterPro" id="IPR050136">
    <property type="entry name" value="FA_oxidation_alpha_subunit"/>
</dbReference>
<evidence type="ECO:0000256" key="7">
    <source>
        <dbReference type="ARBA" id="ARBA00022832"/>
    </source>
</evidence>
<comment type="similarity">
    <text evidence="3">In the central section; belongs to the 3-hydroxyacyl-CoA dehydrogenase family.</text>
</comment>
<keyword evidence="11" id="KW-0456">Lyase</keyword>
<dbReference type="PROSITE" id="PS00166">
    <property type="entry name" value="ENOYL_COA_HYDRATASE"/>
    <property type="match status" value="1"/>
</dbReference>